<name>A0A9W6BTI0_9CHLO</name>
<gene>
    <name evidence="2" type="primary">PLESTMB000792</name>
    <name evidence="2" type="ORF">PLESTB_001292900</name>
</gene>
<comment type="caution">
    <text evidence="2">The sequence shown here is derived from an EMBL/GenBank/DDBJ whole genome shotgun (WGS) entry which is preliminary data.</text>
</comment>
<feature type="region of interest" description="Disordered" evidence="1">
    <location>
        <begin position="165"/>
        <end position="195"/>
    </location>
</feature>
<keyword evidence="3" id="KW-1185">Reference proteome</keyword>
<evidence type="ECO:0000313" key="3">
    <source>
        <dbReference type="Proteomes" id="UP001165080"/>
    </source>
</evidence>
<dbReference type="EMBL" id="BRXU01000020">
    <property type="protein sequence ID" value="GLC57947.1"/>
    <property type="molecule type" value="Genomic_DNA"/>
</dbReference>
<evidence type="ECO:0000256" key="1">
    <source>
        <dbReference type="SAM" id="MobiDB-lite"/>
    </source>
</evidence>
<evidence type="ECO:0000313" key="2">
    <source>
        <dbReference type="EMBL" id="GLC57947.1"/>
    </source>
</evidence>
<dbReference type="AlphaFoldDB" id="A0A9W6BTI0"/>
<reference evidence="2 3" key="1">
    <citation type="journal article" date="2023" name="Commun. Biol.">
        <title>Reorganization of the ancestral sex-determining regions during the evolution of trioecy in Pleodorina starrii.</title>
        <authorList>
            <person name="Takahashi K."/>
            <person name="Suzuki S."/>
            <person name="Kawai-Toyooka H."/>
            <person name="Yamamoto K."/>
            <person name="Hamaji T."/>
            <person name="Ootsuki R."/>
            <person name="Yamaguchi H."/>
            <person name="Kawachi M."/>
            <person name="Higashiyama T."/>
            <person name="Nozaki H."/>
        </authorList>
    </citation>
    <scope>NUCLEOTIDE SEQUENCE [LARGE SCALE GENOMIC DNA]</scope>
    <source>
        <strain evidence="2 3">NIES-4479</strain>
    </source>
</reference>
<dbReference type="OrthoDB" id="527513at2759"/>
<protein>
    <submittedName>
        <fullName evidence="2">Uncharacterized protein</fullName>
    </submittedName>
</protein>
<proteinExistence type="predicted"/>
<dbReference type="Proteomes" id="UP001165080">
    <property type="component" value="Unassembled WGS sequence"/>
</dbReference>
<feature type="region of interest" description="Disordered" evidence="1">
    <location>
        <begin position="210"/>
        <end position="232"/>
    </location>
</feature>
<accession>A0A9W6BTI0</accession>
<sequence>MLSEALSTPENQAPPHLAAELSRFRATQARLWSGVRWENDNKETMWRLAVDGVPLPGNTHLARVPIEACGCGAYGEADAGRPCSPRLHHFWECPVARAVREQIDRHLPPPQAAAGATTTRQQLWLAQAPPGCEQAPWDVIALAALSAMEVGRCCLRAATRRQGRDGAAAATGQQQQQQQQQVQPQPEQPQRQGPRQRAITDFFAREGGATQQEGPALNAPAGESPTQEAGAGEVAAGEAAAAAVGAAAAAARGAAEASPLDRARARAVTDFWARLRSFAALETPRHGWDRVGPQHPILAVVEERMRCAAPVEITA</sequence>
<organism evidence="2 3">
    <name type="scientific">Pleodorina starrii</name>
    <dbReference type="NCBI Taxonomy" id="330485"/>
    <lineage>
        <taxon>Eukaryota</taxon>
        <taxon>Viridiplantae</taxon>
        <taxon>Chlorophyta</taxon>
        <taxon>core chlorophytes</taxon>
        <taxon>Chlorophyceae</taxon>
        <taxon>CS clade</taxon>
        <taxon>Chlamydomonadales</taxon>
        <taxon>Volvocaceae</taxon>
        <taxon>Pleodorina</taxon>
    </lineage>
</organism>